<name>A0ACC2L483_PERAE</name>
<reference evidence="1 2" key="1">
    <citation type="journal article" date="2022" name="Hortic Res">
        <title>A haplotype resolved chromosomal level avocado genome allows analysis of novel avocado genes.</title>
        <authorList>
            <person name="Nath O."/>
            <person name="Fletcher S.J."/>
            <person name="Hayward A."/>
            <person name="Shaw L.M."/>
            <person name="Masouleh A.K."/>
            <person name="Furtado A."/>
            <person name="Henry R.J."/>
            <person name="Mitter N."/>
        </authorList>
    </citation>
    <scope>NUCLEOTIDE SEQUENCE [LARGE SCALE GENOMIC DNA]</scope>
    <source>
        <strain evidence="2">cv. Hass</strain>
    </source>
</reference>
<evidence type="ECO:0000313" key="1">
    <source>
        <dbReference type="EMBL" id="KAJ8628254.1"/>
    </source>
</evidence>
<gene>
    <name evidence="1" type="ORF">MRB53_021561</name>
</gene>
<evidence type="ECO:0000313" key="2">
    <source>
        <dbReference type="Proteomes" id="UP001234297"/>
    </source>
</evidence>
<protein>
    <submittedName>
        <fullName evidence="1">Uncharacterized protein</fullName>
    </submittedName>
</protein>
<dbReference type="EMBL" id="CM056814">
    <property type="protein sequence ID" value="KAJ8628254.1"/>
    <property type="molecule type" value="Genomic_DNA"/>
</dbReference>
<sequence>MILTLEACKEECCNCTAYASADISEGGSGCLMWDGDLIDLRIYSEGGQDMYTRVAASELDGSTIKYSGGLRGKKKLLVTLLTMVIGLLAFILCGYCCWSKAKGCEMNEISETESNDNDIEENDKCPFAAKAGILRRPITETSSKFRDKGPISSAAAADGELGPVGSLHSVSTSVAMVPGEIQGNCGAVFNSNTTGDETFLERIPTLTPSTAPPSIEPAIS</sequence>
<organism evidence="1 2">
    <name type="scientific">Persea americana</name>
    <name type="common">Avocado</name>
    <dbReference type="NCBI Taxonomy" id="3435"/>
    <lineage>
        <taxon>Eukaryota</taxon>
        <taxon>Viridiplantae</taxon>
        <taxon>Streptophyta</taxon>
        <taxon>Embryophyta</taxon>
        <taxon>Tracheophyta</taxon>
        <taxon>Spermatophyta</taxon>
        <taxon>Magnoliopsida</taxon>
        <taxon>Magnoliidae</taxon>
        <taxon>Laurales</taxon>
        <taxon>Lauraceae</taxon>
        <taxon>Persea</taxon>
    </lineage>
</organism>
<proteinExistence type="predicted"/>
<keyword evidence="2" id="KW-1185">Reference proteome</keyword>
<accession>A0ACC2L483</accession>
<dbReference type="Proteomes" id="UP001234297">
    <property type="component" value="Chromosome 6"/>
</dbReference>
<comment type="caution">
    <text evidence="1">The sequence shown here is derived from an EMBL/GenBank/DDBJ whole genome shotgun (WGS) entry which is preliminary data.</text>
</comment>